<feature type="region of interest" description="Disordered" evidence="5">
    <location>
        <begin position="524"/>
        <end position="559"/>
    </location>
</feature>
<dbReference type="PROSITE" id="PS50056">
    <property type="entry name" value="TYR_PHOSPHATASE_2"/>
    <property type="match status" value="1"/>
</dbReference>
<evidence type="ECO:0000256" key="3">
    <source>
        <dbReference type="ARBA" id="ARBA00022801"/>
    </source>
</evidence>
<keyword evidence="3" id="KW-0378">Hydrolase</keyword>
<dbReference type="InterPro" id="IPR050561">
    <property type="entry name" value="PTP"/>
</dbReference>
<feature type="domain" description="Tyrosine-protein phosphatase" evidence="6">
    <location>
        <begin position="182"/>
        <end position="339"/>
    </location>
</feature>
<dbReference type="PROSITE" id="PS00383">
    <property type="entry name" value="TYR_PHOSPHATASE_1"/>
    <property type="match status" value="1"/>
</dbReference>
<dbReference type="InterPro" id="IPR000387">
    <property type="entry name" value="Tyr_Pase_dom"/>
</dbReference>
<protein>
    <recommendedName>
        <fullName evidence="2">protein-tyrosine-phosphatase</fullName>
        <ecNumber evidence="2">3.1.3.48</ecNumber>
    </recommendedName>
</protein>
<dbReference type="GO" id="GO:0004725">
    <property type="term" value="F:protein tyrosine phosphatase activity"/>
    <property type="evidence" value="ECO:0007669"/>
    <property type="project" value="UniProtKB-EC"/>
</dbReference>
<evidence type="ECO:0000256" key="4">
    <source>
        <dbReference type="ARBA" id="ARBA00022912"/>
    </source>
</evidence>
<dbReference type="PANTHER" id="PTHR23339">
    <property type="entry name" value="TYROSINE SPECIFIC PROTEIN PHOSPHATASE AND DUAL SPECIFICITY PROTEIN PHOSPHATASE"/>
    <property type="match status" value="1"/>
</dbReference>
<feature type="compositionally biased region" description="Basic and acidic residues" evidence="5">
    <location>
        <begin position="394"/>
        <end position="412"/>
    </location>
</feature>
<name>A0A482WSD4_LAOST</name>
<dbReference type="Proteomes" id="UP000291343">
    <property type="component" value="Unassembled WGS sequence"/>
</dbReference>
<dbReference type="InParanoid" id="A0A482WSD4"/>
<keyword evidence="9" id="KW-1185">Reference proteome</keyword>
<feature type="region of interest" description="Disordered" evidence="5">
    <location>
        <begin position="393"/>
        <end position="412"/>
    </location>
</feature>
<dbReference type="InterPro" id="IPR016130">
    <property type="entry name" value="Tyr_Pase_AS"/>
</dbReference>
<dbReference type="PROSITE" id="PS50054">
    <property type="entry name" value="TYR_PHOSPHATASE_DUAL"/>
    <property type="match status" value="1"/>
</dbReference>
<evidence type="ECO:0000256" key="5">
    <source>
        <dbReference type="SAM" id="MobiDB-lite"/>
    </source>
</evidence>
<dbReference type="CDD" id="cd14499">
    <property type="entry name" value="CDC14_C"/>
    <property type="match status" value="1"/>
</dbReference>
<evidence type="ECO:0000313" key="8">
    <source>
        <dbReference type="EMBL" id="RZF36487.1"/>
    </source>
</evidence>
<feature type="compositionally biased region" description="Low complexity" evidence="5">
    <location>
        <begin position="538"/>
        <end position="559"/>
    </location>
</feature>
<dbReference type="SMART" id="SM00404">
    <property type="entry name" value="PTPc_motif"/>
    <property type="match status" value="1"/>
</dbReference>
<dbReference type="FunFam" id="3.90.190.10:FF:000006">
    <property type="entry name" value="Dual specificity protein phosphatase CDC14B"/>
    <property type="match status" value="1"/>
</dbReference>
<dbReference type="InterPro" id="IPR003595">
    <property type="entry name" value="Tyr_Pase_cat"/>
</dbReference>
<sequence>MDEANEVLVCASEFIKDRLYFVTLKTATKPKSTANTLYFSIDDELVYDNFYSDFGPLNLAMLYRYCTELTKKLQTCSSIQARKKIVHYTTMDDKKRVNAAFLIAAYAVLVLGRSPDEAYRSLIGKGNPKFLPFRDASFGESVYHITLKDCLNAIYKTHSMGFFNFDDFDVEEYEYYERVQNGDLNWIVPQKFLAFCGPHAKSKIENGYPLHSPESYFGYFKKNNVSTVIRLNKKIYDAKRFVEAGFIHKDLFFIDGSTPSDYILKQFLTISENSPGAVAVHCKAGLGRTGSLIGCYIMKHYRLSVDETIAWIRICRPGSIIGHQQIWLSEKEAQMFAEGDEYRLTTKGDKKVVPEHDFGIYSTKYKSSNKKHEMKNMMNRKTSDTLSRILHNSMKIEDQKEDKKSSDVTKESSCKDARCRTSVLTQGDRLNHIKALRKSLSRPAVNSVHNNNSVSGLRSVGRLAGRCTVSSSPSSASPVRTAKVAVDPTTTHKFISRSPMIMMNKRSLCINKVNLSHSLRPLTRSVSKASSIPGLGMTLRSSSHSTRPTSTKSTRSVFG</sequence>
<dbReference type="SUPFAM" id="SSF52799">
    <property type="entry name" value="(Phosphotyrosine protein) phosphatases II"/>
    <property type="match status" value="2"/>
</dbReference>
<comment type="similarity">
    <text evidence="1">Belongs to the protein-tyrosine phosphatase family. Non-receptor class CDC14 subfamily.</text>
</comment>
<dbReference type="InterPro" id="IPR029021">
    <property type="entry name" value="Prot-tyrosine_phosphatase-like"/>
</dbReference>
<accession>A0A482WSD4</accession>
<dbReference type="AlphaFoldDB" id="A0A482WSD4"/>
<dbReference type="Pfam" id="PF14671">
    <property type="entry name" value="DSPn"/>
    <property type="match status" value="1"/>
</dbReference>
<comment type="caution">
    <text evidence="8">The sequence shown here is derived from an EMBL/GenBank/DDBJ whole genome shotgun (WGS) entry which is preliminary data.</text>
</comment>
<dbReference type="Gene3D" id="3.90.190.10">
    <property type="entry name" value="Protein tyrosine phosphatase superfamily"/>
    <property type="match status" value="2"/>
</dbReference>
<evidence type="ECO:0000256" key="1">
    <source>
        <dbReference type="ARBA" id="ARBA00007315"/>
    </source>
</evidence>
<dbReference type="OrthoDB" id="266663at2759"/>
<dbReference type="SMR" id="A0A482WSD4"/>
<keyword evidence="4" id="KW-0904">Protein phosphatase</keyword>
<evidence type="ECO:0000259" key="6">
    <source>
        <dbReference type="PROSITE" id="PS50054"/>
    </source>
</evidence>
<dbReference type="CDD" id="cd17657">
    <property type="entry name" value="CDC14_N"/>
    <property type="match status" value="1"/>
</dbReference>
<dbReference type="EC" id="3.1.3.48" evidence="2"/>
<feature type="domain" description="Tyrosine specific protein phosphatases" evidence="7">
    <location>
        <begin position="265"/>
        <end position="327"/>
    </location>
</feature>
<evidence type="ECO:0000256" key="2">
    <source>
        <dbReference type="ARBA" id="ARBA00013064"/>
    </source>
</evidence>
<organism evidence="8 9">
    <name type="scientific">Laodelphax striatellus</name>
    <name type="common">Small brown planthopper</name>
    <name type="synonym">Delphax striatella</name>
    <dbReference type="NCBI Taxonomy" id="195883"/>
    <lineage>
        <taxon>Eukaryota</taxon>
        <taxon>Metazoa</taxon>
        <taxon>Ecdysozoa</taxon>
        <taxon>Arthropoda</taxon>
        <taxon>Hexapoda</taxon>
        <taxon>Insecta</taxon>
        <taxon>Pterygota</taxon>
        <taxon>Neoptera</taxon>
        <taxon>Paraneoptera</taxon>
        <taxon>Hemiptera</taxon>
        <taxon>Auchenorrhyncha</taxon>
        <taxon>Fulgoroidea</taxon>
        <taxon>Delphacidae</taxon>
        <taxon>Criomorphinae</taxon>
        <taxon>Laodelphax</taxon>
    </lineage>
</organism>
<reference evidence="8 9" key="1">
    <citation type="journal article" date="2017" name="Gigascience">
        <title>Genome sequence of the small brown planthopper, Laodelphax striatellus.</title>
        <authorList>
            <person name="Zhu J."/>
            <person name="Jiang F."/>
            <person name="Wang X."/>
            <person name="Yang P."/>
            <person name="Bao Y."/>
            <person name="Zhao W."/>
            <person name="Wang W."/>
            <person name="Lu H."/>
            <person name="Wang Q."/>
            <person name="Cui N."/>
            <person name="Li J."/>
            <person name="Chen X."/>
            <person name="Luo L."/>
            <person name="Yu J."/>
            <person name="Kang L."/>
            <person name="Cui F."/>
        </authorList>
    </citation>
    <scope>NUCLEOTIDE SEQUENCE [LARGE SCALE GENOMIC DNA]</scope>
    <source>
        <strain evidence="8">Lst14</strain>
    </source>
</reference>
<evidence type="ECO:0000313" key="9">
    <source>
        <dbReference type="Proteomes" id="UP000291343"/>
    </source>
</evidence>
<dbReference type="InterPro" id="IPR020422">
    <property type="entry name" value="TYR_PHOSPHATASE_DUAL_dom"/>
</dbReference>
<proteinExistence type="inferred from homology"/>
<dbReference type="InterPro" id="IPR029260">
    <property type="entry name" value="DSPn"/>
</dbReference>
<dbReference type="Pfam" id="PF22785">
    <property type="entry name" value="Tc-R-P"/>
    <property type="match status" value="1"/>
</dbReference>
<gene>
    <name evidence="8" type="ORF">LSTR_LSTR015289</name>
</gene>
<dbReference type="InterPro" id="IPR044506">
    <property type="entry name" value="CDC14_C"/>
</dbReference>
<evidence type="ECO:0000259" key="7">
    <source>
        <dbReference type="PROSITE" id="PS50056"/>
    </source>
</evidence>
<dbReference type="EMBL" id="QKKF02026378">
    <property type="protein sequence ID" value="RZF36487.1"/>
    <property type="molecule type" value="Genomic_DNA"/>
</dbReference>
<dbReference type="STRING" id="195883.A0A482WSD4"/>